<feature type="transmembrane region" description="Helical" evidence="1">
    <location>
        <begin position="12"/>
        <end position="30"/>
    </location>
</feature>
<sequence length="458" mass="49237">MILKRGVKIQLLVFLIITVLGVTYTAYRYIGVGQTVLNTTYVAYVELPDSGGAFTNSEVTYRGVTVGRVGPIALTSDGVRIKLELKRKHKIPRDTVAVVANRSAVGEQYIDLQPRSTSGPFLSDGGTYTIPATDTRIPVKTSELLVNLDKTVASVDPKNLKTIVDELDKAFKGTGADLQSILDNGSDLIKEMDDNYDTTADLLDHGKTVLNTQRDKGSAIQNFARQLASLSDQIRQDDGSIRKDIDATVPATDQADSLMYKLSPDLPVLLANLTTTGQVLSMQEDGLRTLLLLFPAALGGGPTILPGDGYQHMGLVLNGDSPAPCTKGYEKTKKRWPQFTQETPARLDIGCKDPDKNIAVRGSRNAPKAHPAPVLPVGALDGAGEPPAASLAREVKNNKDEDAYQTQTSDSVYVTSYDPTTGKYVGPDGKTYVVGSTGGQKSLLGDESWKWLLLGPLS</sequence>
<dbReference type="NCBIfam" id="TIGR00996">
    <property type="entry name" value="Mtu_fam_mce"/>
    <property type="match status" value="1"/>
</dbReference>
<dbReference type="PANTHER" id="PTHR33371">
    <property type="entry name" value="INTERMEMBRANE PHOSPHOLIPID TRANSPORT SYSTEM BINDING PROTEIN MLAD-RELATED"/>
    <property type="match status" value="1"/>
</dbReference>
<feature type="domain" description="Mce/MlaD" evidence="2">
    <location>
        <begin position="40"/>
        <end position="114"/>
    </location>
</feature>
<dbReference type="EMBL" id="BAAAUV010000013">
    <property type="protein sequence ID" value="GAA3223543.1"/>
    <property type="molecule type" value="Genomic_DNA"/>
</dbReference>
<dbReference type="InterPro" id="IPR024516">
    <property type="entry name" value="Mce_C"/>
</dbReference>
<dbReference type="Pfam" id="PF02470">
    <property type="entry name" value="MlaD"/>
    <property type="match status" value="1"/>
</dbReference>
<keyword evidence="1" id="KW-0812">Transmembrane</keyword>
<keyword evidence="5" id="KW-1185">Reference proteome</keyword>
<proteinExistence type="predicted"/>
<gene>
    <name evidence="4" type="ORF">GCM10010468_50130</name>
</gene>
<dbReference type="InterPro" id="IPR052336">
    <property type="entry name" value="MlaD_Phospholipid_Transporter"/>
</dbReference>
<dbReference type="InterPro" id="IPR003399">
    <property type="entry name" value="Mce/MlaD"/>
</dbReference>
<dbReference type="PANTHER" id="PTHR33371:SF16">
    <property type="entry name" value="MCE-FAMILY PROTEIN MCE3F"/>
    <property type="match status" value="1"/>
</dbReference>
<keyword evidence="1" id="KW-1133">Transmembrane helix</keyword>
<dbReference type="Proteomes" id="UP001501237">
    <property type="component" value="Unassembled WGS sequence"/>
</dbReference>
<comment type="caution">
    <text evidence="4">The sequence shown here is derived from an EMBL/GenBank/DDBJ whole genome shotgun (WGS) entry which is preliminary data.</text>
</comment>
<reference evidence="5" key="1">
    <citation type="journal article" date="2019" name="Int. J. Syst. Evol. Microbiol.">
        <title>The Global Catalogue of Microorganisms (GCM) 10K type strain sequencing project: providing services to taxonomists for standard genome sequencing and annotation.</title>
        <authorList>
            <consortium name="The Broad Institute Genomics Platform"/>
            <consortium name="The Broad Institute Genome Sequencing Center for Infectious Disease"/>
            <person name="Wu L."/>
            <person name="Ma J."/>
        </authorList>
    </citation>
    <scope>NUCLEOTIDE SEQUENCE [LARGE SCALE GENOMIC DNA]</scope>
    <source>
        <strain evidence="5">JCM 9377</strain>
    </source>
</reference>
<organism evidence="4 5">
    <name type="scientific">Actinocorallia longicatena</name>
    <dbReference type="NCBI Taxonomy" id="111803"/>
    <lineage>
        <taxon>Bacteria</taxon>
        <taxon>Bacillati</taxon>
        <taxon>Actinomycetota</taxon>
        <taxon>Actinomycetes</taxon>
        <taxon>Streptosporangiales</taxon>
        <taxon>Thermomonosporaceae</taxon>
        <taxon>Actinocorallia</taxon>
    </lineage>
</organism>
<evidence type="ECO:0000259" key="2">
    <source>
        <dbReference type="Pfam" id="PF02470"/>
    </source>
</evidence>
<accession>A0ABP6QG16</accession>
<dbReference type="InterPro" id="IPR005693">
    <property type="entry name" value="Mce"/>
</dbReference>
<protein>
    <submittedName>
        <fullName evidence="4">MlaD family protein</fullName>
    </submittedName>
</protein>
<feature type="domain" description="Mammalian cell entry C-terminal" evidence="3">
    <location>
        <begin position="129"/>
        <end position="282"/>
    </location>
</feature>
<evidence type="ECO:0000256" key="1">
    <source>
        <dbReference type="SAM" id="Phobius"/>
    </source>
</evidence>
<name>A0ABP6QG16_9ACTN</name>
<dbReference type="Pfam" id="PF11887">
    <property type="entry name" value="Mce4_CUP1"/>
    <property type="match status" value="1"/>
</dbReference>
<evidence type="ECO:0000313" key="4">
    <source>
        <dbReference type="EMBL" id="GAA3223543.1"/>
    </source>
</evidence>
<evidence type="ECO:0000313" key="5">
    <source>
        <dbReference type="Proteomes" id="UP001501237"/>
    </source>
</evidence>
<keyword evidence="1" id="KW-0472">Membrane</keyword>
<evidence type="ECO:0000259" key="3">
    <source>
        <dbReference type="Pfam" id="PF11887"/>
    </source>
</evidence>
<dbReference type="RefSeq" id="WP_344832629.1">
    <property type="nucleotide sequence ID" value="NZ_BAAAUV010000013.1"/>
</dbReference>